<keyword evidence="5" id="KW-1185">Reference proteome</keyword>
<protein>
    <submittedName>
        <fullName evidence="4">HD domain-containing protein</fullName>
    </submittedName>
</protein>
<feature type="domain" description="HD" evidence="3">
    <location>
        <begin position="19"/>
        <end position="176"/>
    </location>
</feature>
<dbReference type="Pfam" id="PF13023">
    <property type="entry name" value="HD_3"/>
    <property type="match status" value="1"/>
</dbReference>
<dbReference type="Gene3D" id="1.10.3210.10">
    <property type="entry name" value="Hypothetical protein af1432"/>
    <property type="match status" value="1"/>
</dbReference>
<name>A0AAE3D1E4_9HYPH</name>
<dbReference type="InterPro" id="IPR039356">
    <property type="entry name" value="YfbR/HDDC2"/>
</dbReference>
<dbReference type="SUPFAM" id="SSF109604">
    <property type="entry name" value="HD-domain/PDEase-like"/>
    <property type="match status" value="1"/>
</dbReference>
<dbReference type="Proteomes" id="UP001196509">
    <property type="component" value="Unassembled WGS sequence"/>
</dbReference>
<dbReference type="GO" id="GO:0046872">
    <property type="term" value="F:metal ion binding"/>
    <property type="evidence" value="ECO:0007669"/>
    <property type="project" value="UniProtKB-KW"/>
</dbReference>
<dbReference type="GO" id="GO:0005737">
    <property type="term" value="C:cytoplasm"/>
    <property type="evidence" value="ECO:0007669"/>
    <property type="project" value="TreeGrafter"/>
</dbReference>
<evidence type="ECO:0000259" key="3">
    <source>
        <dbReference type="Pfam" id="PF13023"/>
    </source>
</evidence>
<dbReference type="RefSeq" id="WP_220228181.1">
    <property type="nucleotide sequence ID" value="NZ_JAICBX010000002.1"/>
</dbReference>
<evidence type="ECO:0000313" key="4">
    <source>
        <dbReference type="EMBL" id="MBW8637478.1"/>
    </source>
</evidence>
<comment type="caution">
    <text evidence="4">The sequence shown here is derived from an EMBL/GenBank/DDBJ whole genome shotgun (WGS) entry which is preliminary data.</text>
</comment>
<dbReference type="AlphaFoldDB" id="A0AAE3D1E4"/>
<accession>A0AAE3D1E4</accession>
<dbReference type="GO" id="GO:0002953">
    <property type="term" value="F:5'-deoxynucleotidase activity"/>
    <property type="evidence" value="ECO:0007669"/>
    <property type="project" value="InterPro"/>
</dbReference>
<evidence type="ECO:0000256" key="1">
    <source>
        <dbReference type="ARBA" id="ARBA00022723"/>
    </source>
</evidence>
<dbReference type="EMBL" id="JAICBX010000002">
    <property type="protein sequence ID" value="MBW8637478.1"/>
    <property type="molecule type" value="Genomic_DNA"/>
</dbReference>
<gene>
    <name evidence="4" type="ORF">K1W69_09785</name>
</gene>
<organism evidence="4 5">
    <name type="scientific">Flavimaribacter sediminis</name>
    <dbReference type="NCBI Taxonomy" id="2865987"/>
    <lineage>
        <taxon>Bacteria</taxon>
        <taxon>Pseudomonadati</taxon>
        <taxon>Pseudomonadota</taxon>
        <taxon>Alphaproteobacteria</taxon>
        <taxon>Hyphomicrobiales</taxon>
        <taxon>Rhizobiaceae</taxon>
        <taxon>Flavimaribacter</taxon>
    </lineage>
</organism>
<evidence type="ECO:0000313" key="5">
    <source>
        <dbReference type="Proteomes" id="UP001196509"/>
    </source>
</evidence>
<keyword evidence="2" id="KW-0378">Hydrolase</keyword>
<evidence type="ECO:0000256" key="2">
    <source>
        <dbReference type="ARBA" id="ARBA00022801"/>
    </source>
</evidence>
<dbReference type="PANTHER" id="PTHR11845:SF13">
    <property type="entry name" value="5'-DEOXYNUCLEOTIDASE HDDC2"/>
    <property type="match status" value="1"/>
</dbReference>
<proteinExistence type="predicted"/>
<keyword evidence="1" id="KW-0479">Metal-binding</keyword>
<dbReference type="InterPro" id="IPR006674">
    <property type="entry name" value="HD_domain"/>
</dbReference>
<reference evidence="4" key="1">
    <citation type="submission" date="2021-08" db="EMBL/GenBank/DDBJ databases">
        <title>Hoeflea bacterium WL0058 sp. nov., isolated from the sediment.</title>
        <authorList>
            <person name="Wang L."/>
            <person name="Zhang D."/>
        </authorList>
    </citation>
    <scope>NUCLEOTIDE SEQUENCE</scope>
    <source>
        <strain evidence="4">WL0058</strain>
    </source>
</reference>
<sequence length="201" mass="22791">MTEMDTARIRGIIDFLHQAERLKDTLRSGVTSGGRAESTAEHSWRLCLLVMLFEKELHDVDLHRLIKLCIVHDLGEAISGDVPAIHQREDDDRAARERRDLVVLCSPLPEDLKAEIIALWDEYNEASTPEAVMAKGFDKLETMLQHVVGKNAPDFDYEFNLTYGLSATDRHPLLKQIRALVDDATRARRDEQSSSGQRKSI</sequence>
<dbReference type="PANTHER" id="PTHR11845">
    <property type="entry name" value="5'-DEOXYNUCLEOTIDASE HDDC2"/>
    <property type="match status" value="1"/>
</dbReference>